<feature type="transmembrane region" description="Helical" evidence="13">
    <location>
        <begin position="963"/>
        <end position="987"/>
    </location>
</feature>
<evidence type="ECO:0000256" key="9">
    <source>
        <dbReference type="ARBA" id="ARBA00022989"/>
    </source>
</evidence>
<evidence type="ECO:0000256" key="5">
    <source>
        <dbReference type="ARBA" id="ARBA00022692"/>
    </source>
</evidence>
<feature type="transmembrane region" description="Helical" evidence="13">
    <location>
        <begin position="859"/>
        <end position="884"/>
    </location>
</feature>
<feature type="transmembrane region" description="Helical" evidence="13">
    <location>
        <begin position="585"/>
        <end position="607"/>
    </location>
</feature>
<feature type="compositionally biased region" description="Polar residues" evidence="12">
    <location>
        <begin position="742"/>
        <end position="752"/>
    </location>
</feature>
<evidence type="ECO:0000256" key="2">
    <source>
        <dbReference type="ARBA" id="ARBA00008226"/>
    </source>
</evidence>
<dbReference type="SUPFAM" id="SSF50249">
    <property type="entry name" value="Nucleic acid-binding proteins"/>
    <property type="match status" value="1"/>
</dbReference>
<dbReference type="Gene3D" id="2.40.50.140">
    <property type="entry name" value="Nucleic acid-binding proteins"/>
    <property type="match status" value="1"/>
</dbReference>
<dbReference type="InterPro" id="IPR004365">
    <property type="entry name" value="NA-bd_OB_tRNA"/>
</dbReference>
<reference evidence="15 16" key="1">
    <citation type="journal article" date="2020" name="ISME J.">
        <title>Uncovering the hidden diversity of litter-decomposition mechanisms in mushroom-forming fungi.</title>
        <authorList>
            <person name="Floudas D."/>
            <person name="Bentzer J."/>
            <person name="Ahren D."/>
            <person name="Johansson T."/>
            <person name="Persson P."/>
            <person name="Tunlid A."/>
        </authorList>
    </citation>
    <scope>NUCLEOTIDE SEQUENCE [LARGE SCALE GENOMIC DNA]</scope>
    <source>
        <strain evidence="15 16">CBS 146.42</strain>
    </source>
</reference>
<feature type="transmembrane region" description="Helical" evidence="13">
    <location>
        <begin position="619"/>
        <end position="643"/>
    </location>
</feature>
<dbReference type="InterPro" id="IPR006195">
    <property type="entry name" value="aa-tRNA-synth_II"/>
</dbReference>
<sequence length="991" mass="109115">MLLGRLYSTAVHPAKFQLPPTIRQLLSSKDKEIPSTSVTGWIKSIRKQKNLTFAVISDGTTAEGLQAVVLKQQGTAPDMLRRLTNGATVRLTGNLLKSPGRGQEWELVVQEGGKGAIEILGDCDIDTYPIQKKSLSTEYLRDNAYLRARTSHIAAMLRIRDKISQNLSHSFESQGFTYTHTPIITGNDCEGAGEAFRIAPLSPAVSDPPTPPLEFFSRPAYLTVSHQLHLESLSTALSRVYTLSPCFRAERSMTGRHLAEFWMLEAEWNLATRFDSVEEICAFVEGLVRSTVDVNSPDITQLWREREGGGLESDDHRTLRAAFDSAQPWRRMTYTEAIEALSAEHAKDHPFEFEPKWGDSLSSEHERWLAEVHVGGPVFVTNYPVGLKPFYMRVNEDEKTVACFDLLVPRMGEIVGGSVREERWDVLTQRMREHGLLPATEDDADAAAPGAVGSSTNDLTYKWYADLRKYGGAPHGGFGLGFERLVGWVTGIDNYDQDTAIAHRTQNLPFSFPSMSVSAGTLIWISVRPLIRLAAGVASGYIITKADIFPPVAARGAGQVALNITLPCLLFSKIITAFTPDNIKALGPLVLVAVLYEALGIFLAWIIRLLFWVPHRFRYGILVAGGWGNVGDVSTAVLLSLTGNAPFRGASDQNLAVAYISVFILVFSITLFPFGTHRLLAWDFVGPDIEPEVVQAKIKARRGRIFRFLLFKWRSEEHNPTPPLNHREIARLDEEKAAPPEQTVTSLQSSGSVHEDGTTVATNAHDTTKPPQSKESPPVKESVTSPPTTQRTFSHYRRLAITYTRAFIKGLFNPVSVTIYVSLPISLVPQLKALFVEVPGVHMPSAPDGQPPLAFIQDIATFIGAASIPIGLICLGSSLARLNVPLSQWRTLPVGAIAWMAIGKLIVIPIIGVLMCKGLVQSGLLFKDDKVLVFISMFFSCLPTATTQVYLTQIYSGTGSAEHISAFLIPQYILMFISMTALNAYAIQTIF</sequence>
<evidence type="ECO:0000256" key="7">
    <source>
        <dbReference type="ARBA" id="ARBA00022840"/>
    </source>
</evidence>
<comment type="similarity">
    <text evidence="2">Belongs to the class-II aminoacyl-tRNA synthetase family.</text>
</comment>
<comment type="caution">
    <text evidence="15">The sequence shown here is derived from an EMBL/GenBank/DDBJ whole genome shotgun (WGS) entry which is preliminary data.</text>
</comment>
<proteinExistence type="inferred from homology"/>
<keyword evidence="11" id="KW-0030">Aminoacyl-tRNA synthetase</keyword>
<dbReference type="NCBIfam" id="NF003037">
    <property type="entry name" value="PRK03932.1"/>
    <property type="match status" value="1"/>
</dbReference>
<dbReference type="NCBIfam" id="TIGR00457">
    <property type="entry name" value="asnS"/>
    <property type="match status" value="1"/>
</dbReference>
<evidence type="ECO:0000313" key="15">
    <source>
        <dbReference type="EMBL" id="KAF5357185.1"/>
    </source>
</evidence>
<evidence type="ECO:0000313" key="16">
    <source>
        <dbReference type="Proteomes" id="UP000559027"/>
    </source>
</evidence>
<dbReference type="InterPro" id="IPR004522">
    <property type="entry name" value="Asn-tRNA-ligase"/>
</dbReference>
<dbReference type="SUPFAM" id="SSF55681">
    <property type="entry name" value="Class II aaRS and biotin synthetases"/>
    <property type="match status" value="1"/>
</dbReference>
<feature type="compositionally biased region" description="Polar residues" evidence="12">
    <location>
        <begin position="782"/>
        <end position="791"/>
    </location>
</feature>
<dbReference type="GO" id="GO:0005524">
    <property type="term" value="F:ATP binding"/>
    <property type="evidence" value="ECO:0007669"/>
    <property type="project" value="UniProtKB-KW"/>
</dbReference>
<evidence type="ECO:0000256" key="13">
    <source>
        <dbReference type="SAM" id="Phobius"/>
    </source>
</evidence>
<dbReference type="PRINTS" id="PR01042">
    <property type="entry name" value="TRNASYNTHASP"/>
</dbReference>
<name>A0A8H5LH25_9AGAR</name>
<gene>
    <name evidence="15" type="ORF">D9756_006381</name>
</gene>
<dbReference type="InterPro" id="IPR045864">
    <property type="entry name" value="aa-tRNA-synth_II/BPL/LPL"/>
</dbReference>
<evidence type="ECO:0000256" key="11">
    <source>
        <dbReference type="ARBA" id="ARBA00023146"/>
    </source>
</evidence>
<feature type="domain" description="Aminoacyl-transfer RNA synthetases class-II family profile" evidence="14">
    <location>
        <begin position="157"/>
        <end position="509"/>
    </location>
</feature>
<feature type="compositionally biased region" description="Polar residues" evidence="12">
    <location>
        <begin position="759"/>
        <end position="775"/>
    </location>
</feature>
<keyword evidence="5 13" id="KW-0812">Transmembrane</keyword>
<keyword evidence="7" id="KW-0067">ATP-binding</keyword>
<evidence type="ECO:0000256" key="4">
    <source>
        <dbReference type="ARBA" id="ARBA00022598"/>
    </source>
</evidence>
<dbReference type="PANTHER" id="PTHR22594">
    <property type="entry name" value="ASPARTYL/LYSYL-TRNA SYNTHETASE"/>
    <property type="match status" value="1"/>
</dbReference>
<evidence type="ECO:0000256" key="12">
    <source>
        <dbReference type="SAM" id="MobiDB-lite"/>
    </source>
</evidence>
<keyword evidence="6" id="KW-0547">Nucleotide-binding</keyword>
<dbReference type="GO" id="GO:0006421">
    <property type="term" value="P:asparaginyl-tRNA aminoacylation"/>
    <property type="evidence" value="ECO:0007669"/>
    <property type="project" value="InterPro"/>
</dbReference>
<evidence type="ECO:0000256" key="6">
    <source>
        <dbReference type="ARBA" id="ARBA00022741"/>
    </source>
</evidence>
<dbReference type="GO" id="GO:0005739">
    <property type="term" value="C:mitochondrion"/>
    <property type="evidence" value="ECO:0007669"/>
    <property type="project" value="TreeGrafter"/>
</dbReference>
<evidence type="ECO:0000256" key="10">
    <source>
        <dbReference type="ARBA" id="ARBA00023136"/>
    </source>
</evidence>
<dbReference type="InterPro" id="IPR004776">
    <property type="entry name" value="Mem_transp_PIN-like"/>
</dbReference>
<dbReference type="GO" id="GO:0003676">
    <property type="term" value="F:nucleic acid binding"/>
    <property type="evidence" value="ECO:0007669"/>
    <property type="project" value="InterPro"/>
</dbReference>
<dbReference type="EMBL" id="JAACJO010000006">
    <property type="protein sequence ID" value="KAF5357185.1"/>
    <property type="molecule type" value="Genomic_DNA"/>
</dbReference>
<keyword evidence="16" id="KW-1185">Reference proteome</keyword>
<dbReference type="Proteomes" id="UP000559027">
    <property type="component" value="Unassembled WGS sequence"/>
</dbReference>
<dbReference type="GO" id="GO:0004816">
    <property type="term" value="F:asparagine-tRNA ligase activity"/>
    <property type="evidence" value="ECO:0007669"/>
    <property type="project" value="UniProtKB-EC"/>
</dbReference>
<feature type="transmembrane region" description="Helical" evidence="13">
    <location>
        <begin position="896"/>
        <end position="919"/>
    </location>
</feature>
<evidence type="ECO:0000259" key="14">
    <source>
        <dbReference type="PROSITE" id="PS50862"/>
    </source>
</evidence>
<feature type="transmembrane region" description="Helical" evidence="13">
    <location>
        <begin position="931"/>
        <end position="951"/>
    </location>
</feature>
<dbReference type="Pfam" id="PF03547">
    <property type="entry name" value="Mem_trans"/>
    <property type="match status" value="1"/>
</dbReference>
<dbReference type="PROSITE" id="PS50862">
    <property type="entry name" value="AA_TRNA_LIGASE_II"/>
    <property type="match status" value="1"/>
</dbReference>
<evidence type="ECO:0000256" key="3">
    <source>
        <dbReference type="ARBA" id="ARBA00012816"/>
    </source>
</evidence>
<evidence type="ECO:0000256" key="8">
    <source>
        <dbReference type="ARBA" id="ARBA00022917"/>
    </source>
</evidence>
<keyword evidence="9 13" id="KW-1133">Transmembrane helix</keyword>
<accession>A0A8H5LH25</accession>
<dbReference type="EC" id="6.1.1.22" evidence="3"/>
<dbReference type="AlphaFoldDB" id="A0A8H5LH25"/>
<comment type="subcellular location">
    <subcellularLocation>
        <location evidence="1">Membrane</location>
        <topology evidence="1">Multi-pass membrane protein</topology>
    </subcellularLocation>
</comment>
<feature type="region of interest" description="Disordered" evidence="12">
    <location>
        <begin position="737"/>
        <end position="791"/>
    </location>
</feature>
<keyword evidence="4" id="KW-0436">Ligase</keyword>
<dbReference type="InterPro" id="IPR004364">
    <property type="entry name" value="Aa-tRNA-synt_II"/>
</dbReference>
<dbReference type="PANTHER" id="PTHR22594:SF34">
    <property type="entry name" value="ASPARAGINE--TRNA LIGASE, MITOCHONDRIAL-RELATED"/>
    <property type="match status" value="1"/>
</dbReference>
<feature type="transmembrane region" description="Helical" evidence="13">
    <location>
        <begin position="655"/>
        <end position="674"/>
    </location>
</feature>
<dbReference type="GO" id="GO:0016020">
    <property type="term" value="C:membrane"/>
    <property type="evidence" value="ECO:0007669"/>
    <property type="project" value="UniProtKB-SubCell"/>
</dbReference>
<dbReference type="Pfam" id="PF00152">
    <property type="entry name" value="tRNA-synt_2"/>
    <property type="match status" value="1"/>
</dbReference>
<protein>
    <recommendedName>
        <fullName evidence="3">asparagine--tRNA ligase</fullName>
        <ecNumber evidence="3">6.1.1.22</ecNumber>
    </recommendedName>
</protein>
<keyword evidence="10 13" id="KW-0472">Membrane</keyword>
<dbReference type="Gene3D" id="3.30.930.10">
    <property type="entry name" value="Bira Bifunctional Protein, Domain 2"/>
    <property type="match status" value="1"/>
</dbReference>
<evidence type="ECO:0000256" key="1">
    <source>
        <dbReference type="ARBA" id="ARBA00004141"/>
    </source>
</evidence>
<dbReference type="InterPro" id="IPR012340">
    <property type="entry name" value="NA-bd_OB-fold"/>
</dbReference>
<dbReference type="Pfam" id="PF01336">
    <property type="entry name" value="tRNA_anti-codon"/>
    <property type="match status" value="1"/>
</dbReference>
<dbReference type="GO" id="GO:0055085">
    <property type="term" value="P:transmembrane transport"/>
    <property type="evidence" value="ECO:0007669"/>
    <property type="project" value="InterPro"/>
</dbReference>
<organism evidence="15 16">
    <name type="scientific">Leucocoprinus leucothites</name>
    <dbReference type="NCBI Taxonomy" id="201217"/>
    <lineage>
        <taxon>Eukaryota</taxon>
        <taxon>Fungi</taxon>
        <taxon>Dikarya</taxon>
        <taxon>Basidiomycota</taxon>
        <taxon>Agaricomycotina</taxon>
        <taxon>Agaricomycetes</taxon>
        <taxon>Agaricomycetidae</taxon>
        <taxon>Agaricales</taxon>
        <taxon>Agaricineae</taxon>
        <taxon>Agaricaceae</taxon>
        <taxon>Leucocoprinus</taxon>
    </lineage>
</organism>
<dbReference type="CDD" id="cd04318">
    <property type="entry name" value="EcAsnRS_like_N"/>
    <property type="match status" value="1"/>
</dbReference>
<dbReference type="InterPro" id="IPR002312">
    <property type="entry name" value="Asp/Asn-tRNA-synth_IIb"/>
</dbReference>
<dbReference type="OrthoDB" id="1931232at2759"/>
<keyword evidence="8" id="KW-0648">Protein biosynthesis</keyword>